<evidence type="ECO:0000313" key="11">
    <source>
        <dbReference type="Proteomes" id="UP000010816"/>
    </source>
</evidence>
<dbReference type="EMBL" id="CP003051">
    <property type="protein sequence ID" value="AGA91886.1"/>
    <property type="molecule type" value="Genomic_DNA"/>
</dbReference>
<comment type="subcellular location">
    <subcellularLocation>
        <location evidence="1">Cell membrane</location>
        <topology evidence="1">Multi-pass membrane protein</topology>
    </subcellularLocation>
    <subcellularLocation>
        <location evidence="7">Membrane</location>
        <topology evidence="7">Multi-pass membrane protein</topology>
    </subcellularLocation>
</comment>
<dbReference type="GO" id="GO:0016829">
    <property type="term" value="F:lyase activity"/>
    <property type="evidence" value="ECO:0007669"/>
    <property type="project" value="UniProtKB-KW"/>
</dbReference>
<evidence type="ECO:0000256" key="4">
    <source>
        <dbReference type="ARBA" id="ARBA00022989"/>
    </source>
</evidence>
<dbReference type="OrthoDB" id="9768329at2"/>
<dbReference type="GO" id="GO:0042773">
    <property type="term" value="P:ATP synthesis coupled electron transport"/>
    <property type="evidence" value="ECO:0007669"/>
    <property type="project" value="InterPro"/>
</dbReference>
<feature type="transmembrane region" description="Helical" evidence="8">
    <location>
        <begin position="240"/>
        <end position="259"/>
    </location>
</feature>
<dbReference type="InterPro" id="IPR003918">
    <property type="entry name" value="NADH_UbQ_OxRdtase"/>
</dbReference>
<feature type="transmembrane region" description="Helical" evidence="8">
    <location>
        <begin position="376"/>
        <end position="393"/>
    </location>
</feature>
<evidence type="ECO:0000256" key="1">
    <source>
        <dbReference type="ARBA" id="ARBA00004651"/>
    </source>
</evidence>
<proteinExistence type="predicted"/>
<feature type="transmembrane region" description="Helical" evidence="8">
    <location>
        <begin position="207"/>
        <end position="228"/>
    </location>
</feature>
<evidence type="ECO:0000256" key="5">
    <source>
        <dbReference type="ARBA" id="ARBA00023002"/>
    </source>
</evidence>
<keyword evidence="11" id="KW-1185">Reference proteome</keyword>
<evidence type="ECO:0000256" key="8">
    <source>
        <dbReference type="SAM" id="Phobius"/>
    </source>
</evidence>
<keyword evidence="5" id="KW-0560">Oxidoreductase</keyword>
<dbReference type="Pfam" id="PF00361">
    <property type="entry name" value="Proton_antipo_M"/>
    <property type="match status" value="1"/>
</dbReference>
<feature type="transmembrane region" description="Helical" evidence="8">
    <location>
        <begin position="104"/>
        <end position="121"/>
    </location>
</feature>
<keyword evidence="10" id="KW-0456">Lyase</keyword>
<keyword evidence="4 8" id="KW-1133">Transmembrane helix</keyword>
<evidence type="ECO:0000313" key="10">
    <source>
        <dbReference type="EMBL" id="AGA91886.1"/>
    </source>
</evidence>
<evidence type="ECO:0000256" key="7">
    <source>
        <dbReference type="RuleBase" id="RU000320"/>
    </source>
</evidence>
<accession>L0H0Z7</accession>
<evidence type="ECO:0000256" key="3">
    <source>
        <dbReference type="ARBA" id="ARBA00022692"/>
    </source>
</evidence>
<dbReference type="PATRIC" id="fig|765912.4.peg.3135"/>
<dbReference type="GO" id="GO:0005886">
    <property type="term" value="C:plasma membrane"/>
    <property type="evidence" value="ECO:0007669"/>
    <property type="project" value="UniProtKB-SubCell"/>
</dbReference>
<evidence type="ECO:0000259" key="9">
    <source>
        <dbReference type="Pfam" id="PF00361"/>
    </source>
</evidence>
<dbReference type="InterPro" id="IPR052175">
    <property type="entry name" value="ComplexI-like_HydComp"/>
</dbReference>
<evidence type="ECO:0000256" key="6">
    <source>
        <dbReference type="ARBA" id="ARBA00023136"/>
    </source>
</evidence>
<dbReference type="HOGENOM" id="CLU_007100_10_1_6"/>
<feature type="transmembrane region" description="Helical" evidence="8">
    <location>
        <begin position="279"/>
        <end position="298"/>
    </location>
</feature>
<keyword evidence="6 8" id="KW-0472">Membrane</keyword>
<dbReference type="KEGG" id="tmb:Thimo_3206"/>
<dbReference type="PRINTS" id="PR01437">
    <property type="entry name" value="NUOXDRDTASE4"/>
</dbReference>
<dbReference type="NCBIfam" id="NF005045">
    <property type="entry name" value="PRK06458.1-5"/>
    <property type="match status" value="1"/>
</dbReference>
<organism evidence="10 11">
    <name type="scientific">Thioflavicoccus mobilis 8321</name>
    <dbReference type="NCBI Taxonomy" id="765912"/>
    <lineage>
        <taxon>Bacteria</taxon>
        <taxon>Pseudomonadati</taxon>
        <taxon>Pseudomonadota</taxon>
        <taxon>Gammaproteobacteria</taxon>
        <taxon>Chromatiales</taxon>
        <taxon>Chromatiaceae</taxon>
        <taxon>Thioflavicoccus</taxon>
    </lineage>
</organism>
<sequence>MTALLVVLATPLVAAVVLALLRHAALAGWLNVAADAVSFAAAVALAWQVGQHGDVAGPALRVDAFNVYLVVLTTFVGLTTAIFSRPYMRQVCASGRIRPWQLRLYHGMYQAFMFTMLLALTTDNLGVLWIAVEGATLATVLLVSLYRTPEAVEAAWKYFILCGVGIALALFGTVLTYFAAQHVLADPVAGLTWSALFEVADRLQPEVMALAFVFLLVGYGTKVGLVPMHQWLPDAHSEGPTPVSAVLSGLLLNVALYAVVRLKMLVDGSLAGTATPHLAGVLLMGFGLVSFLVAGLFLHRQRDIKRLFSYSSIEHMGLMTFAFGLGGPLATFGALLHMLVHSLTKSAIFVTVGHATHIAGTQSIDHIRGLIRTQPAVGWSLLIGVAAIAGFPPFGVFTSEFLLLTATIQSQPWLALTLLSGLAIAFAGLFRHLHPMVYGAAPAGQRPVPANVVPIVIHLGLVLWLGLAIPGPLARWLDEATHLITGSRLL</sequence>
<feature type="transmembrane region" description="Helical" evidence="8">
    <location>
        <begin position="158"/>
        <end position="180"/>
    </location>
</feature>
<dbReference type="PANTHER" id="PTHR42682:SF5">
    <property type="entry name" value="HYDROGENASE-4 COMPONENT F"/>
    <property type="match status" value="1"/>
</dbReference>
<dbReference type="AlphaFoldDB" id="L0H0Z7"/>
<feature type="transmembrane region" description="Helical" evidence="8">
    <location>
        <begin position="413"/>
        <end position="430"/>
    </location>
</feature>
<feature type="transmembrane region" description="Helical" evidence="8">
    <location>
        <begin position="451"/>
        <end position="469"/>
    </location>
</feature>
<reference evidence="10 11" key="1">
    <citation type="submission" date="2011-09" db="EMBL/GenBank/DDBJ databases">
        <title>Complete sequence of chromosome of Thioflavicoccus mobilis 8321.</title>
        <authorList>
            <consortium name="US DOE Joint Genome Institute"/>
            <person name="Lucas S."/>
            <person name="Han J."/>
            <person name="Lapidus A."/>
            <person name="Cheng J.-F."/>
            <person name="Goodwin L."/>
            <person name="Pitluck S."/>
            <person name="Peters L."/>
            <person name="Ovchinnikova G."/>
            <person name="Lu M."/>
            <person name="Detter J.C."/>
            <person name="Han C."/>
            <person name="Tapia R."/>
            <person name="Land M."/>
            <person name="Hauser L."/>
            <person name="Kyrpides N."/>
            <person name="Ivanova N."/>
            <person name="Pagani I."/>
            <person name="Vogl K."/>
            <person name="Liu Z."/>
            <person name="Imhoff J."/>
            <person name="Thiel V."/>
            <person name="Frigaard N.-U."/>
            <person name="Bryant D."/>
            <person name="Woyke T."/>
        </authorList>
    </citation>
    <scope>NUCLEOTIDE SEQUENCE [LARGE SCALE GENOMIC DNA]</scope>
    <source>
        <strain evidence="10 11">8321</strain>
    </source>
</reference>
<dbReference type="InterPro" id="IPR001750">
    <property type="entry name" value="ND/Mrp_TM"/>
</dbReference>
<gene>
    <name evidence="10" type="ORF">Thimo_3206</name>
</gene>
<protein>
    <submittedName>
        <fullName evidence="10">Formate hydrogenlyase subunit 3/multisubunit Na+/H+ antiporter, MnhD subunit</fullName>
    </submittedName>
</protein>
<dbReference type="GO" id="GO:0016491">
    <property type="term" value="F:oxidoreductase activity"/>
    <property type="evidence" value="ECO:0007669"/>
    <property type="project" value="UniProtKB-KW"/>
</dbReference>
<dbReference type="eggNOG" id="COG0651">
    <property type="taxonomic scope" value="Bacteria"/>
</dbReference>
<dbReference type="NCBIfam" id="NF005043">
    <property type="entry name" value="PRK06458.1-3"/>
    <property type="match status" value="1"/>
</dbReference>
<keyword evidence="2" id="KW-1003">Cell membrane</keyword>
<keyword evidence="3 7" id="KW-0812">Transmembrane</keyword>
<dbReference type="GO" id="GO:0008137">
    <property type="term" value="F:NADH dehydrogenase (ubiquinone) activity"/>
    <property type="evidence" value="ECO:0007669"/>
    <property type="project" value="InterPro"/>
</dbReference>
<feature type="domain" description="NADH:quinone oxidoreductase/Mrp antiporter transmembrane" evidence="9">
    <location>
        <begin position="123"/>
        <end position="419"/>
    </location>
</feature>
<name>L0H0Z7_9GAMM</name>
<feature type="transmembrane region" description="Helical" evidence="8">
    <location>
        <begin position="64"/>
        <end position="83"/>
    </location>
</feature>
<dbReference type="RefSeq" id="WP_015282014.1">
    <property type="nucleotide sequence ID" value="NC_019940.1"/>
</dbReference>
<dbReference type="STRING" id="765912.Thimo_3206"/>
<dbReference type="PANTHER" id="PTHR42682">
    <property type="entry name" value="HYDROGENASE-4 COMPONENT F"/>
    <property type="match status" value="1"/>
</dbReference>
<feature type="transmembrane region" description="Helical" evidence="8">
    <location>
        <begin position="318"/>
        <end position="340"/>
    </location>
</feature>
<feature type="transmembrane region" description="Helical" evidence="8">
    <location>
        <begin position="127"/>
        <end position="146"/>
    </location>
</feature>
<dbReference type="Proteomes" id="UP000010816">
    <property type="component" value="Chromosome"/>
</dbReference>
<evidence type="ECO:0000256" key="2">
    <source>
        <dbReference type="ARBA" id="ARBA00022475"/>
    </source>
</evidence>